<dbReference type="InterPro" id="IPR017896">
    <property type="entry name" value="4Fe4S_Fe-S-bd"/>
</dbReference>
<evidence type="ECO:0000256" key="4">
    <source>
        <dbReference type="SAM" id="Phobius"/>
    </source>
</evidence>
<name>A0ABS9RD97_9FIRM</name>
<evidence type="ECO:0000256" key="1">
    <source>
        <dbReference type="ARBA" id="ARBA00022723"/>
    </source>
</evidence>
<reference evidence="6 7" key="1">
    <citation type="submission" date="2022-02" db="EMBL/GenBank/DDBJ databases">
        <title>Genome of Erysipelotrichaceae sp. nov. NSJ-176 isolated from human feces.</title>
        <authorList>
            <person name="Abdugheni R."/>
        </authorList>
    </citation>
    <scope>NUCLEOTIDE SEQUENCE [LARGE SCALE GENOMIC DNA]</scope>
    <source>
        <strain evidence="6 7">NSJ-176</strain>
    </source>
</reference>
<dbReference type="InterPro" id="IPR007525">
    <property type="entry name" value="FrhB_FdhB_C"/>
</dbReference>
<proteinExistence type="predicted"/>
<keyword evidence="4" id="KW-1133">Transmembrane helix</keyword>
<organism evidence="6 7">
    <name type="scientific">Amedibacillus hominis</name>
    <dbReference type="NCBI Taxonomy" id="2897776"/>
    <lineage>
        <taxon>Bacteria</taxon>
        <taxon>Bacillati</taxon>
        <taxon>Bacillota</taxon>
        <taxon>Erysipelotrichia</taxon>
        <taxon>Erysipelotrichales</taxon>
        <taxon>Erysipelotrichaceae</taxon>
        <taxon>Amedibacillus</taxon>
    </lineage>
</organism>
<keyword evidence="2" id="KW-0408">Iron</keyword>
<keyword evidence="7" id="KW-1185">Reference proteome</keyword>
<dbReference type="InterPro" id="IPR017900">
    <property type="entry name" value="4Fe4S_Fe_S_CS"/>
</dbReference>
<keyword evidence="4" id="KW-0812">Transmembrane</keyword>
<keyword evidence="4" id="KW-0472">Membrane</keyword>
<dbReference type="PROSITE" id="PS00198">
    <property type="entry name" value="4FE4S_FER_1"/>
    <property type="match status" value="1"/>
</dbReference>
<evidence type="ECO:0000256" key="2">
    <source>
        <dbReference type="ARBA" id="ARBA00023004"/>
    </source>
</evidence>
<comment type="caution">
    <text evidence="6">The sequence shown here is derived from an EMBL/GenBank/DDBJ whole genome shotgun (WGS) entry which is preliminary data.</text>
</comment>
<dbReference type="SUPFAM" id="SSF54862">
    <property type="entry name" value="4Fe-4S ferredoxins"/>
    <property type="match status" value="1"/>
</dbReference>
<dbReference type="Pfam" id="PF12838">
    <property type="entry name" value="Fer4_7"/>
    <property type="match status" value="1"/>
</dbReference>
<feature type="transmembrane region" description="Helical" evidence="4">
    <location>
        <begin position="84"/>
        <end position="102"/>
    </location>
</feature>
<sequence length="398" mass="46196">MNLPKRCTGCMACYSTCKKNAIQISQNTKGFYIPLIDDSLCVGCHQCEHVCPELSEISKSKWEKCYAGWTKNDSVREKSSSGGLFFEMASVIISIGGIVYGVSIDDRNLIKHERFVNINDIKKSQGSKYVQSYVGNIFIDVEKDLIQGKFVLFSGVACQIAGLKKYLRKEYENLITIDVLCHGAPSPRVFNDYLQDNKLTKIDNINFRYKKPSWNVFSMRIDLKDNRVYEKNTCVDPYLRLFLTDLITNDVCDTCKYVGEERVSDITLADFWGYVSETRQLRNDEKGISLILINSEKGNNLIKKLPNVKLFEKNFIEAKNGNKCLTSAFKKNKLYTDFWLDYEKEGYNYCINKYYTEQYTSSKRKLSFFINDHAYLLPRFIRNKLFSEKYKRRGLINE</sequence>
<dbReference type="PANTHER" id="PTHR43193:SF2">
    <property type="entry name" value="POLYFERREDOXIN PROTEIN FWDF"/>
    <property type="match status" value="1"/>
</dbReference>
<dbReference type="Gene3D" id="3.30.70.20">
    <property type="match status" value="1"/>
</dbReference>
<protein>
    <submittedName>
        <fullName evidence="6">Coenzyme F420 hydrogenase/dehydrogenase, beta subunit C-terminal domain</fullName>
    </submittedName>
</protein>
<evidence type="ECO:0000313" key="7">
    <source>
        <dbReference type="Proteomes" id="UP001202402"/>
    </source>
</evidence>
<dbReference type="Pfam" id="PF04432">
    <property type="entry name" value="FrhB_FdhB_C"/>
    <property type="match status" value="1"/>
</dbReference>
<dbReference type="PROSITE" id="PS51379">
    <property type="entry name" value="4FE4S_FER_2"/>
    <property type="match status" value="2"/>
</dbReference>
<dbReference type="PANTHER" id="PTHR43193">
    <property type="match status" value="1"/>
</dbReference>
<dbReference type="RefSeq" id="WP_117453509.1">
    <property type="nucleotide sequence ID" value="NZ_JAKVPQ010000029.1"/>
</dbReference>
<dbReference type="InterPro" id="IPR052977">
    <property type="entry name" value="Polyferredoxin-like_ET"/>
</dbReference>
<keyword evidence="1" id="KW-0479">Metal-binding</keyword>
<dbReference type="Proteomes" id="UP001202402">
    <property type="component" value="Unassembled WGS sequence"/>
</dbReference>
<feature type="domain" description="4Fe-4S ferredoxin-type" evidence="5">
    <location>
        <begin position="32"/>
        <end position="62"/>
    </location>
</feature>
<dbReference type="EMBL" id="JAKVPQ010000029">
    <property type="protein sequence ID" value="MCH4287615.1"/>
    <property type="molecule type" value="Genomic_DNA"/>
</dbReference>
<accession>A0ABS9RD97</accession>
<evidence type="ECO:0000313" key="6">
    <source>
        <dbReference type="EMBL" id="MCH4287615.1"/>
    </source>
</evidence>
<feature type="domain" description="4Fe-4S ferredoxin-type" evidence="5">
    <location>
        <begin position="1"/>
        <end position="27"/>
    </location>
</feature>
<keyword evidence="3" id="KW-0411">Iron-sulfur</keyword>
<gene>
    <name evidence="6" type="ORF">LQE99_21050</name>
</gene>
<evidence type="ECO:0000256" key="3">
    <source>
        <dbReference type="ARBA" id="ARBA00023014"/>
    </source>
</evidence>
<evidence type="ECO:0000259" key="5">
    <source>
        <dbReference type="PROSITE" id="PS51379"/>
    </source>
</evidence>